<comment type="subcellular location">
    <subcellularLocation>
        <location evidence="1 7">Membrane</location>
    </subcellularLocation>
</comment>
<evidence type="ECO:0000313" key="11">
    <source>
        <dbReference type="Proteomes" id="UP000012045"/>
    </source>
</evidence>
<dbReference type="GO" id="GO:0030003">
    <property type="term" value="P:intracellular monoatomic cation homeostasis"/>
    <property type="evidence" value="ECO:0007669"/>
    <property type="project" value="UniProtKB-ARBA"/>
</dbReference>
<dbReference type="SFLD" id="SFLDS00003">
    <property type="entry name" value="Haloacid_Dehalogenase"/>
    <property type="match status" value="1"/>
</dbReference>
<dbReference type="Pfam" id="PF24534">
    <property type="entry name" value="HMA_PCA1"/>
    <property type="match status" value="1"/>
</dbReference>
<evidence type="ECO:0000259" key="9">
    <source>
        <dbReference type="PROSITE" id="PS50846"/>
    </source>
</evidence>
<dbReference type="InterPro" id="IPR036163">
    <property type="entry name" value="HMA_dom_sf"/>
</dbReference>
<dbReference type="Proteomes" id="UP000012045">
    <property type="component" value="Unassembled WGS sequence"/>
</dbReference>
<dbReference type="NCBIfam" id="TIGR01511">
    <property type="entry name" value="ATPase-IB1_Cu"/>
    <property type="match status" value="1"/>
</dbReference>
<dbReference type="HOGENOM" id="CLU_001771_0_0_1"/>
<evidence type="ECO:0000256" key="7">
    <source>
        <dbReference type="RuleBase" id="RU362081"/>
    </source>
</evidence>
<dbReference type="InterPro" id="IPR001757">
    <property type="entry name" value="P_typ_ATPase"/>
</dbReference>
<dbReference type="PANTHER" id="PTHR46594">
    <property type="entry name" value="P-TYPE CATION-TRANSPORTING ATPASE"/>
    <property type="match status" value="1"/>
</dbReference>
<keyword evidence="7" id="KW-0547">Nucleotide-binding</keyword>
<feature type="region of interest" description="Disordered" evidence="8">
    <location>
        <begin position="315"/>
        <end position="337"/>
    </location>
</feature>
<dbReference type="Gene3D" id="3.40.50.1000">
    <property type="entry name" value="HAD superfamily/HAD-like"/>
    <property type="match status" value="1"/>
</dbReference>
<dbReference type="SFLD" id="SFLDG00002">
    <property type="entry name" value="C1.7:_P-type_atpase_like"/>
    <property type="match status" value="1"/>
</dbReference>
<reference evidence="11" key="1">
    <citation type="journal article" date="2013" name="Genome Announc.">
        <title>Draft genome sequence of Botrytis cinerea BcDW1, inoculum for noble rot of grape berries.</title>
        <authorList>
            <person name="Blanco-Ulate B."/>
            <person name="Allen G."/>
            <person name="Powell A.L."/>
            <person name="Cantu D."/>
        </authorList>
    </citation>
    <scope>NUCLEOTIDE SEQUENCE [LARGE SCALE GENOMIC DNA]</scope>
    <source>
        <strain evidence="11">BcDW1</strain>
    </source>
</reference>
<evidence type="ECO:0000256" key="6">
    <source>
        <dbReference type="ARBA" id="ARBA00023136"/>
    </source>
</evidence>
<feature type="domain" description="HMA" evidence="9">
    <location>
        <begin position="637"/>
        <end position="706"/>
    </location>
</feature>
<evidence type="ECO:0000256" key="2">
    <source>
        <dbReference type="ARBA" id="ARBA00022692"/>
    </source>
</evidence>
<dbReference type="GO" id="GO:0016020">
    <property type="term" value="C:membrane"/>
    <property type="evidence" value="ECO:0007669"/>
    <property type="project" value="UniProtKB-SubCell"/>
</dbReference>
<sequence length="1441" mass="156150">MSVPNNAIQEMLSFVVPRVQAHHAKWQHQQTEFHRPFLLALSGLQGSGKSTYASQLALALEHEHHFRVIVCSLDDFYHDHDTLVKIKNQNRDNGLLQVRGQPGTHDEALVSQFFESLTAGIVKIPAFDKSRFQGQGDRVPEEDWKVFVPSVDNVLDIVIFEGWCMGFKSLEKDELEQKWESAQKEPQTTRLSEDATFPTNTLQNHPLHNLEIINDNLRRYNTTFMNPANFDSLIHLDTEELANVYRWRVEQEHNLWKVKGTGMTDASVIQFVQDYMPAYELYLEELQRKPFIPRGSETASNNCVVKIARRECKNEHNHRNKLPSSSQSSIPLPSDEEPCQSHLSKAKAAYSEILNNFGCICKVLLSLNLESCCALESGTVRRKSLEKDGFLTGIRKASSGGSSVKSVGGASCAEKLYCSPPNGELVNAVTKINTCYSTPPEKTGSDIGINSATKARPRSDVKTSPKQIKEGSDCCVEETSFNDQAPASDCGKGCCSEPGVGQAVTSRSISSCGKGSCSKPAVDPVGIAAPLDDCKKGCCSEPTSTPPDRESTLDRCCPTEVQAGKHTILGVEEANGRKIVCQDLLNPAGKPLVTREACCSKTISGGNKCSQDIEILPHTSKTSADQVDLEKGVLQVEHLIISVQGMTCTGCEKSLSKALTSMPAVSNIKTSLILGRAEFDICASSADIKVTETIKSIEKMTGFTCTKMTLSGHELDLIVEDPTIFIGDKELPYGISGIVVHDTRTIRVTYHPEVLGARDLMGNPFFELAKLAPMTAPPLITSGRAHLRLMLFKTLVSIVLTIPVLIMAWAELPPREIAYGAASLVLATIVQVYIAGPWYSSAFKALFFSHLIEVDFLVVLSTSIAYIYSIIAYARLAYEKPLSTGSFFETSTLLVTLVMVGRLVTSLARQRAVESISIESLQPSTAILIDSNSDSLNEIDARLLQYGDVFVVSPNSSVATDGTVISGISDVDESMITGEATLVAKQPGSPVVAGSTNHSGTLKVRLTRLMGDNTIKSIGLMVDEAKSSKARFQDMADRVAAYFVPIILVLTVIVFVVRVGVGKGILDYSTTTACINAMTYAISALIVSCPCAIGLAVPMVLVIAGGVAAKNGVIFKSAETIERARNISHVVFDKTGTLTQGLLAVERETYPTGEGITLGPMILGLTSSSKHPVSSAIAAHLKLTVTKADELKEITSIVGCGIEATWGEEKIRAGNPYWLGVENLPAVTNLLSLGVSIFCITVNKNLVAVYGLKDRLRPDATAVINELRRRNIEISIISGDNEESVKSVSRTLNLPESNVRFQCSPADKQTYIKEISTAKNIVMFCGDGTNDAVALAQASIGVHINGSTGIAQNAADAVLIRPALSGVIVLIDLSKTFYRRVVFNFTWSFVYNTFAILLAAGAFPNARIPPQYAGLGEIVSVLPVIAIGVQLRWASFTNFKV</sequence>
<feature type="transmembrane region" description="Helical" evidence="7">
    <location>
        <begin position="790"/>
        <end position="810"/>
    </location>
</feature>
<dbReference type="SUPFAM" id="SSF55008">
    <property type="entry name" value="HMA, heavy metal-associated domain"/>
    <property type="match status" value="1"/>
</dbReference>
<gene>
    <name evidence="10" type="ORF">BcDW1_8241</name>
</gene>
<keyword evidence="2 7" id="KW-0812">Transmembrane</keyword>
<keyword evidence="7" id="KW-0067">ATP-binding</keyword>
<dbReference type="PROSITE" id="PS00154">
    <property type="entry name" value="ATPASE_E1_E2"/>
    <property type="match status" value="1"/>
</dbReference>
<keyword evidence="5 7" id="KW-1133">Transmembrane helix</keyword>
<name>M7TNY2_BOTF1</name>
<feature type="transmembrane region" description="Helical" evidence="7">
    <location>
        <begin position="1081"/>
        <end position="1107"/>
    </location>
</feature>
<dbReference type="SUPFAM" id="SSF81653">
    <property type="entry name" value="Calcium ATPase, transduction domain A"/>
    <property type="match status" value="1"/>
</dbReference>
<evidence type="ECO:0000256" key="4">
    <source>
        <dbReference type="ARBA" id="ARBA00022967"/>
    </source>
</evidence>
<feature type="region of interest" description="Disordered" evidence="8">
    <location>
        <begin position="446"/>
        <end position="465"/>
    </location>
</feature>
<dbReference type="InterPro" id="IPR044492">
    <property type="entry name" value="P_typ_ATPase_HD_dom"/>
</dbReference>
<dbReference type="InterPro" id="IPR027417">
    <property type="entry name" value="P-loop_NTPase"/>
</dbReference>
<dbReference type="SFLD" id="SFLDF00027">
    <property type="entry name" value="p-type_atpase"/>
    <property type="match status" value="1"/>
</dbReference>
<dbReference type="InterPro" id="IPR008250">
    <property type="entry name" value="ATPase_P-typ_transduc_dom_A_sf"/>
</dbReference>
<protein>
    <submittedName>
        <fullName evidence="10">Putative P-type copper atpase protein</fullName>
    </submittedName>
</protein>
<dbReference type="Pfam" id="PF00403">
    <property type="entry name" value="HMA"/>
    <property type="match status" value="1"/>
</dbReference>
<dbReference type="Gene3D" id="3.40.1110.10">
    <property type="entry name" value="Calcium-transporting ATPase, cytoplasmic domain N"/>
    <property type="match status" value="1"/>
</dbReference>
<dbReference type="Gene3D" id="3.40.50.300">
    <property type="entry name" value="P-loop containing nucleotide triphosphate hydrolases"/>
    <property type="match status" value="1"/>
</dbReference>
<feature type="transmembrane region" description="Helical" evidence="7">
    <location>
        <begin position="817"/>
        <end position="836"/>
    </location>
</feature>
<dbReference type="NCBIfam" id="TIGR01525">
    <property type="entry name" value="ATPase-IB_hvy"/>
    <property type="match status" value="1"/>
</dbReference>
<dbReference type="InterPro" id="IPR059000">
    <property type="entry name" value="ATPase_P-type_domA"/>
</dbReference>
<dbReference type="GO" id="GO:0005524">
    <property type="term" value="F:ATP binding"/>
    <property type="evidence" value="ECO:0007669"/>
    <property type="project" value="UniProtKB-UniRule"/>
</dbReference>
<keyword evidence="4" id="KW-1278">Translocase</keyword>
<dbReference type="InterPro" id="IPR036412">
    <property type="entry name" value="HAD-like_sf"/>
</dbReference>
<comment type="similarity">
    <text evidence="7">Belongs to the cation transport ATPase (P-type) (TC 3.A.3) family. Type IB subfamily.</text>
</comment>
<proteinExistence type="inferred from homology"/>
<feature type="transmembrane region" description="Helical" evidence="7">
    <location>
        <begin position="1415"/>
        <end position="1434"/>
    </location>
</feature>
<feature type="compositionally biased region" description="Low complexity" evidence="8">
    <location>
        <begin position="322"/>
        <end position="333"/>
    </location>
</feature>
<dbReference type="NCBIfam" id="TIGR01494">
    <property type="entry name" value="ATPase_P-type"/>
    <property type="match status" value="1"/>
</dbReference>
<dbReference type="Pfam" id="PF00702">
    <property type="entry name" value="Hydrolase"/>
    <property type="match status" value="1"/>
</dbReference>
<dbReference type="InterPro" id="IPR023214">
    <property type="entry name" value="HAD_sf"/>
</dbReference>
<organism evidence="10 11">
    <name type="scientific">Botryotinia fuckeliana (strain BcDW1)</name>
    <name type="common">Noble rot fungus</name>
    <name type="synonym">Botrytis cinerea</name>
    <dbReference type="NCBI Taxonomy" id="1290391"/>
    <lineage>
        <taxon>Eukaryota</taxon>
        <taxon>Fungi</taxon>
        <taxon>Dikarya</taxon>
        <taxon>Ascomycota</taxon>
        <taxon>Pezizomycotina</taxon>
        <taxon>Leotiomycetes</taxon>
        <taxon>Helotiales</taxon>
        <taxon>Sclerotiniaceae</taxon>
        <taxon>Botrytis</taxon>
    </lineage>
</organism>
<dbReference type="GO" id="GO:0019829">
    <property type="term" value="F:ATPase-coupled monoatomic cation transmembrane transporter activity"/>
    <property type="evidence" value="ECO:0007669"/>
    <property type="project" value="InterPro"/>
</dbReference>
<evidence type="ECO:0000256" key="5">
    <source>
        <dbReference type="ARBA" id="ARBA00022989"/>
    </source>
</evidence>
<dbReference type="OrthoDB" id="432719at2759"/>
<dbReference type="SUPFAM" id="SSF56784">
    <property type="entry name" value="HAD-like"/>
    <property type="match status" value="1"/>
</dbReference>
<dbReference type="PANTHER" id="PTHR46594:SF4">
    <property type="entry name" value="P-TYPE CATION-TRANSPORTING ATPASE"/>
    <property type="match status" value="1"/>
</dbReference>
<keyword evidence="6 7" id="KW-0472">Membrane</keyword>
<feature type="transmembrane region" description="Helical" evidence="7">
    <location>
        <begin position="856"/>
        <end position="878"/>
    </location>
</feature>
<dbReference type="SUPFAM" id="SSF52540">
    <property type="entry name" value="P-loop containing nucleoside triphosphate hydrolases"/>
    <property type="match status" value="1"/>
</dbReference>
<dbReference type="GO" id="GO:0016887">
    <property type="term" value="F:ATP hydrolysis activity"/>
    <property type="evidence" value="ECO:0007669"/>
    <property type="project" value="InterPro"/>
</dbReference>
<dbReference type="InterPro" id="IPR006121">
    <property type="entry name" value="HMA_dom"/>
</dbReference>
<dbReference type="Pfam" id="PF00122">
    <property type="entry name" value="E1-E2_ATPase"/>
    <property type="match status" value="1"/>
</dbReference>
<evidence type="ECO:0000256" key="3">
    <source>
        <dbReference type="ARBA" id="ARBA00022723"/>
    </source>
</evidence>
<dbReference type="InterPro" id="IPR023298">
    <property type="entry name" value="ATPase_P-typ_TM_dom_sf"/>
</dbReference>
<dbReference type="PRINTS" id="PR00119">
    <property type="entry name" value="CATATPASE"/>
</dbReference>
<dbReference type="InterPro" id="IPR023299">
    <property type="entry name" value="ATPase_P-typ_cyto_dom_N"/>
</dbReference>
<dbReference type="SUPFAM" id="SSF81665">
    <property type="entry name" value="Calcium ATPase, transmembrane domain M"/>
    <property type="match status" value="1"/>
</dbReference>
<feature type="transmembrane region" description="Helical" evidence="7">
    <location>
        <begin position="1039"/>
        <end position="1061"/>
    </location>
</feature>
<dbReference type="InterPro" id="IPR027256">
    <property type="entry name" value="P-typ_ATPase_IB"/>
</dbReference>
<evidence type="ECO:0000256" key="8">
    <source>
        <dbReference type="SAM" id="MobiDB-lite"/>
    </source>
</evidence>
<dbReference type="STRING" id="1290391.M7TNY2"/>
<dbReference type="InterPro" id="IPR018303">
    <property type="entry name" value="ATPase_P-typ_P_site"/>
</dbReference>
<evidence type="ECO:0000313" key="10">
    <source>
        <dbReference type="EMBL" id="EMR83120.1"/>
    </source>
</evidence>
<accession>M7TNY2</accession>
<dbReference type="FunFam" id="2.70.150.10:FF:000002">
    <property type="entry name" value="Copper-transporting ATPase 1, putative"/>
    <property type="match status" value="1"/>
</dbReference>
<dbReference type="PROSITE" id="PS50846">
    <property type="entry name" value="HMA_2"/>
    <property type="match status" value="1"/>
</dbReference>
<dbReference type="GO" id="GO:0046872">
    <property type="term" value="F:metal ion binding"/>
    <property type="evidence" value="ECO:0007669"/>
    <property type="project" value="UniProtKB-KW"/>
</dbReference>
<evidence type="ECO:0000256" key="1">
    <source>
        <dbReference type="ARBA" id="ARBA00004370"/>
    </source>
</evidence>
<dbReference type="Gene3D" id="3.30.70.100">
    <property type="match status" value="1"/>
</dbReference>
<dbReference type="Gene3D" id="2.70.150.10">
    <property type="entry name" value="Calcium-transporting ATPase, cytoplasmic transduction domain A"/>
    <property type="match status" value="1"/>
</dbReference>
<keyword evidence="3 7" id="KW-0479">Metal-binding</keyword>
<dbReference type="PRINTS" id="PR00120">
    <property type="entry name" value="HATPASE"/>
</dbReference>
<dbReference type="CDD" id="cd00371">
    <property type="entry name" value="HMA"/>
    <property type="match status" value="1"/>
</dbReference>
<dbReference type="InterPro" id="IPR056236">
    <property type="entry name" value="HMA_PCA1"/>
</dbReference>
<dbReference type="EMBL" id="KB708018">
    <property type="protein sequence ID" value="EMR83120.1"/>
    <property type="molecule type" value="Genomic_DNA"/>
</dbReference>
<feature type="transmembrane region" description="Helical" evidence="7">
    <location>
        <begin position="1381"/>
        <end position="1403"/>
    </location>
</feature>